<keyword evidence="1 3" id="KW-0853">WD repeat</keyword>
<dbReference type="OrthoDB" id="218695at2"/>
<protein>
    <submittedName>
        <fullName evidence="6">High-affnity carbon uptake protein Hat/HatR</fullName>
    </submittedName>
</protein>
<dbReference type="InterPro" id="IPR011600">
    <property type="entry name" value="Pept_C14_caspase"/>
</dbReference>
<proteinExistence type="predicted"/>
<dbReference type="PROSITE" id="PS00678">
    <property type="entry name" value="WD_REPEATS_1"/>
    <property type="match status" value="4"/>
</dbReference>
<feature type="repeat" description="WD" evidence="3">
    <location>
        <begin position="1135"/>
        <end position="1170"/>
    </location>
</feature>
<feature type="repeat" description="WD" evidence="3">
    <location>
        <begin position="955"/>
        <end position="998"/>
    </location>
</feature>
<dbReference type="Gene3D" id="2.130.10.10">
    <property type="entry name" value="YVTN repeat-like/Quinoprotein amine dehydrogenase"/>
    <property type="match status" value="5"/>
</dbReference>
<dbReference type="Pfam" id="PF00656">
    <property type="entry name" value="Peptidase_C14"/>
    <property type="match status" value="1"/>
</dbReference>
<dbReference type="SUPFAM" id="SSF52540">
    <property type="entry name" value="P-loop containing nucleoside triphosphate hydrolases"/>
    <property type="match status" value="1"/>
</dbReference>
<feature type="repeat" description="WD" evidence="3">
    <location>
        <begin position="1445"/>
        <end position="1480"/>
    </location>
</feature>
<dbReference type="SUPFAM" id="SSF50978">
    <property type="entry name" value="WD40 repeat-like"/>
    <property type="match status" value="2"/>
</dbReference>
<dbReference type="PROSITE" id="PS50294">
    <property type="entry name" value="WD_REPEATS_REGION"/>
    <property type="match status" value="4"/>
</dbReference>
<dbReference type="InterPro" id="IPR001680">
    <property type="entry name" value="WD40_rpt"/>
</dbReference>
<evidence type="ECO:0000256" key="2">
    <source>
        <dbReference type="ARBA" id="ARBA00022737"/>
    </source>
</evidence>
<gene>
    <name evidence="6" type="ORF">UO65_0488</name>
</gene>
<evidence type="ECO:0000256" key="1">
    <source>
        <dbReference type="ARBA" id="ARBA00022574"/>
    </source>
</evidence>
<evidence type="ECO:0000259" key="5">
    <source>
        <dbReference type="SMART" id="SM00382"/>
    </source>
</evidence>
<dbReference type="Pfam" id="PF00400">
    <property type="entry name" value="WD40"/>
    <property type="match status" value="7"/>
</dbReference>
<feature type="repeat" description="WD" evidence="3">
    <location>
        <begin position="1582"/>
        <end position="1625"/>
    </location>
</feature>
<dbReference type="SMART" id="SM00382">
    <property type="entry name" value="AAA"/>
    <property type="match status" value="1"/>
</dbReference>
<dbReference type="PROSITE" id="PS50082">
    <property type="entry name" value="WD_REPEATS_2"/>
    <property type="match status" value="11"/>
</dbReference>
<dbReference type="PRINTS" id="PR00320">
    <property type="entry name" value="GPROTEINBRPT"/>
</dbReference>
<dbReference type="SUPFAM" id="SSF52129">
    <property type="entry name" value="Caspase-like"/>
    <property type="match status" value="1"/>
</dbReference>
<dbReference type="InterPro" id="IPR015943">
    <property type="entry name" value="WD40/YVTN_repeat-like_dom_sf"/>
</dbReference>
<dbReference type="InterPro" id="IPR029030">
    <property type="entry name" value="Caspase-like_dom_sf"/>
</dbReference>
<dbReference type="eggNOG" id="COG2319">
    <property type="taxonomic scope" value="Bacteria"/>
</dbReference>
<dbReference type="EMBL" id="AYXG01000020">
    <property type="protein sequence ID" value="EWC64162.1"/>
    <property type="molecule type" value="Genomic_DNA"/>
</dbReference>
<feature type="domain" description="AAA+ ATPase" evidence="5">
    <location>
        <begin position="308"/>
        <end position="486"/>
    </location>
</feature>
<dbReference type="InterPro" id="IPR036322">
    <property type="entry name" value="WD40_repeat_dom_sf"/>
</dbReference>
<feature type="repeat" description="WD" evidence="3">
    <location>
        <begin position="1313"/>
        <end position="1356"/>
    </location>
</feature>
<dbReference type="PANTHER" id="PTHR22847">
    <property type="entry name" value="WD40 REPEAT PROTEIN"/>
    <property type="match status" value="1"/>
</dbReference>
<feature type="repeat" description="WD" evidence="3">
    <location>
        <begin position="798"/>
        <end position="821"/>
    </location>
</feature>
<feature type="compositionally biased region" description="Basic and acidic residues" evidence="4">
    <location>
        <begin position="256"/>
        <end position="272"/>
    </location>
</feature>
<feature type="repeat" description="WD" evidence="3">
    <location>
        <begin position="1268"/>
        <end position="1303"/>
    </location>
</feature>
<dbReference type="SUPFAM" id="SSF63829">
    <property type="entry name" value="Calcium-dependent phosphotriesterase"/>
    <property type="match status" value="1"/>
</dbReference>
<evidence type="ECO:0000256" key="4">
    <source>
        <dbReference type="SAM" id="MobiDB-lite"/>
    </source>
</evidence>
<dbReference type="PANTHER" id="PTHR22847:SF637">
    <property type="entry name" value="WD REPEAT DOMAIN 5B"/>
    <property type="match status" value="1"/>
</dbReference>
<organism evidence="6 7">
    <name type="scientific">Actinokineospora spheciospongiae</name>
    <dbReference type="NCBI Taxonomy" id="909613"/>
    <lineage>
        <taxon>Bacteria</taxon>
        <taxon>Bacillati</taxon>
        <taxon>Actinomycetota</taxon>
        <taxon>Actinomycetes</taxon>
        <taxon>Pseudonocardiales</taxon>
        <taxon>Pseudonocardiaceae</taxon>
        <taxon>Actinokineospora</taxon>
    </lineage>
</organism>
<accession>W7J554</accession>
<dbReference type="eggNOG" id="COG4249">
    <property type="taxonomic scope" value="Bacteria"/>
</dbReference>
<name>W7J554_9PSEU</name>
<dbReference type="CDD" id="cd00200">
    <property type="entry name" value="WD40"/>
    <property type="match status" value="2"/>
</dbReference>
<dbReference type="GO" id="GO:0006508">
    <property type="term" value="P:proteolysis"/>
    <property type="evidence" value="ECO:0007669"/>
    <property type="project" value="InterPro"/>
</dbReference>
<evidence type="ECO:0000256" key="3">
    <source>
        <dbReference type="PROSITE-ProRule" id="PRU00221"/>
    </source>
</evidence>
<dbReference type="SMART" id="SM00320">
    <property type="entry name" value="WD40"/>
    <property type="match status" value="19"/>
</dbReference>
<dbReference type="SUPFAM" id="SSF50998">
    <property type="entry name" value="Quinoprotein alcohol dehydrogenase-like"/>
    <property type="match status" value="1"/>
</dbReference>
<evidence type="ECO:0000313" key="7">
    <source>
        <dbReference type="Proteomes" id="UP000019277"/>
    </source>
</evidence>
<dbReference type="Proteomes" id="UP000019277">
    <property type="component" value="Unassembled WGS sequence"/>
</dbReference>
<feature type="repeat" description="WD" evidence="3">
    <location>
        <begin position="1400"/>
        <end position="1443"/>
    </location>
</feature>
<sequence length="1714" mass="180409">MAAERPTGAAPGARRHLLTGVVRHYRHDESLNRDGLIDDQRRVVDFFAEFDYEHLPVIPENPTRAELLDALREFSFHGERRPDDFVVLYLAGHGDVLPGGPYGGDLALLMADVDPLDIRPRSVKITEVAESMLAETRVHRLLLVVDACFSGQAAVDFTRAIGGYSGDETDLDLTGERYGHAVIGATLPNQLATQGVFTRALTDALRDLRESRGPQAPISLDDIQVELHQRMPPAQRTNFALLARRSSGIPDFLSGPDRRPAARPAEPKSRRRLREEELRERFFPHVGEFVGRVEARREVVRWLADPADGSPIVVVGDPGSGKTTLLGWLAAVCHPEYAPMAARDGHPTPGMGAIDAAVHAGGRTGVDVLAAIAAAGGIAGIDEEAGPHAVMPAVLAELRDRETPLVVLVDALDEASQPTSLVEDVLIPLSTGCAGRVRLLLGARPRVLAGFAGTAHVRVDLDSPRFADPGSLRRVVRRRLVRDREGLDEDQVEAVTAVIAEVAGRSFYLACLVADKQGASDGLPDPADPVWRSSLPRDTGTAMREDLVGRLGGGAERAIDLLRPLAYAQGGGLPWEAVWLALANALDPGGGHRATDLLDVRGNAASYVVPAGQLDGRALFRLFHKSLADLLLAGRDEVEDERRIVTALVAGVPRHDDGTPDWAAAHPYVRTHLVGHAVRAGRIDELVRLPGFLLVAEPVRLLSALDRTVGAPARAAANAYRRALPALRAHGPQEGPAHLGLAARCVRADRFADAIAVDHASWRARWAAWQPQHPHVPIRVCQGAINAVAVAAVDGRHLVVSGSEDGVLRVWDGQTGALFRQPVTAHADAVNALAVTRSGTRQVIVSAGSDARVTAWDLKTGEPVGRPLRAHTGGVRAVAVVVLDGEAVVVSAGDDLAVHVSRLGTDELLGPPFRGHRHPVTAIACDPGGTTAASADEGGRVLVWGLWDDTPTPVELNHPRSVRTVGFAEVDGHPVVVTGCHDTKIRVWDPRTGSLVREPITGHSRAVLSVAAGVVGGRPVVASGSASGTIRVFDRATHAEVGDAITGHSGPVRALAFATFGTRPVVVSGSADGTVRIWDVGAPDLDGDPFAGAQPASQALAVTTLDDCPVVIAGGTGSTVRVWDLETGITIRRAYAGHRRTVTAVAAARTGSRHVVVSGDAGGEVHVWDLVPPGSAARHTTHRQRVTGLCVAELAGEAVVVSGSLDRTVRVRSLASGAEVGEPYRASGSAVRCLAVGRLGAATVVIIGEDRVVRVWDLATRTPVGRPFAEHEGNVSTVALVEDAGRSLVVSGDERGTVRVWDLAGRTADGQPFHGHDRAVRALAHARVGGRRVVFSGGADQAVHAWDLGTGAPVGRGSIDHGDRVGALVVADLDHRPTVVSGGVDNPIGVWDAATGAERFGRHSHWVRAVAVGPLGNRPVVASGSVDATLRIWDLESGRPVSAPLRGHTRGVRDVVVARFADGRSVLVSGGDDQSVRAWEPVDGVVTGRQLGTHSDWVRALAVSEVDGVPVVVSGGDTTVRTWSLDGGGADSPPYTGHTAWIRAVATSRLAGGEPVVVSAAADAAGIHVWDVVRKEPVSAPFDGHAQPVRALTAVDFAGRRVVVSADDGGTVLAWDLETGELVADPLTRRFPDVGVVTTATPAGRVPVAGPDGVRVVVAARGRAHVLRLSTAGRWRAECAVDAQSDVLSAALYGRDSLVLGCELGVVAIRLATW</sequence>
<dbReference type="RefSeq" id="WP_035278300.1">
    <property type="nucleotide sequence ID" value="NZ_AYXG01000020.1"/>
</dbReference>
<feature type="region of interest" description="Disordered" evidence="4">
    <location>
        <begin position="251"/>
        <end position="272"/>
    </location>
</feature>
<feature type="repeat" description="WD" evidence="3">
    <location>
        <begin position="823"/>
        <end position="866"/>
    </location>
</feature>
<feature type="repeat" description="WD" evidence="3">
    <location>
        <begin position="1045"/>
        <end position="1080"/>
    </location>
</feature>
<feature type="repeat" description="WD" evidence="3">
    <location>
        <begin position="913"/>
        <end position="946"/>
    </location>
</feature>
<dbReference type="STRING" id="909613.UO65_0488"/>
<dbReference type="InterPro" id="IPR019775">
    <property type="entry name" value="WD40_repeat_CS"/>
</dbReference>
<keyword evidence="2" id="KW-0677">Repeat</keyword>
<reference evidence="6 7" key="1">
    <citation type="journal article" date="2014" name="Genome Announc.">
        <title>Draft Genome Sequence of the Antitrypanosomally Active Sponge-Associated Bacterium Actinokineospora sp. Strain EG49.</title>
        <authorList>
            <person name="Harjes J."/>
            <person name="Ryu T."/>
            <person name="Abdelmohsen U.R."/>
            <person name="Moitinho-Silva L."/>
            <person name="Horn H."/>
            <person name="Ravasi T."/>
            <person name="Hentschel U."/>
        </authorList>
    </citation>
    <scope>NUCLEOTIDE SEQUENCE [LARGE SCALE GENOMIC DNA]</scope>
    <source>
        <strain evidence="6 7">EG49</strain>
    </source>
</reference>
<comment type="caution">
    <text evidence="6">The sequence shown here is derived from an EMBL/GenBank/DDBJ whole genome shotgun (WGS) entry which is preliminary data.</text>
</comment>
<dbReference type="GO" id="GO:0004197">
    <property type="term" value="F:cysteine-type endopeptidase activity"/>
    <property type="evidence" value="ECO:0007669"/>
    <property type="project" value="InterPro"/>
</dbReference>
<dbReference type="InterPro" id="IPR020472">
    <property type="entry name" value="WD40_PAC1"/>
</dbReference>
<keyword evidence="7" id="KW-1185">Reference proteome</keyword>
<evidence type="ECO:0000313" key="6">
    <source>
        <dbReference type="EMBL" id="EWC64162.1"/>
    </source>
</evidence>
<dbReference type="Gene3D" id="3.40.50.1460">
    <property type="match status" value="1"/>
</dbReference>
<dbReference type="InterPro" id="IPR003593">
    <property type="entry name" value="AAA+_ATPase"/>
</dbReference>
<dbReference type="PATRIC" id="fig|909613.9.peg.502"/>
<dbReference type="InterPro" id="IPR027417">
    <property type="entry name" value="P-loop_NTPase"/>
</dbReference>
<dbReference type="InterPro" id="IPR011047">
    <property type="entry name" value="Quinoprotein_ADH-like_sf"/>
</dbReference>